<dbReference type="Proteomes" id="UP001307168">
    <property type="component" value="Unassembled WGS sequence"/>
</dbReference>
<keyword evidence="3" id="KW-1185">Reference proteome</keyword>
<feature type="compositionally biased region" description="Acidic residues" evidence="1">
    <location>
        <begin position="122"/>
        <end position="141"/>
    </location>
</feature>
<protein>
    <submittedName>
        <fullName evidence="2">Uncharacterized protein</fullName>
    </submittedName>
</protein>
<sequence>MTGINNNSLVYGVLDLIKREMSKQSPITHLSDAESDPLGDTPSVILEREHPDDEDQLTGATLVYPSGYMTHINLILGLTDEEIEIALAKNNYPDIEVDPNPGDGLTEWESLTFEEQQALLDPPDEEEDYVDDEDDLPDEDLSDEMTEEELALSETLGVDADDALFPDNILEPVLPEDIKDQSHPDFEFYAKWRLSRVEIETSNQAGVLTQHFMIHLVYNYKSMLQATMVEQLLAPIETDI</sequence>
<evidence type="ECO:0000313" key="3">
    <source>
        <dbReference type="Proteomes" id="UP001307168"/>
    </source>
</evidence>
<dbReference type="AlphaFoldDB" id="A0AAW9NJG3"/>
<gene>
    <name evidence="2" type="ORF">P4706_27815</name>
</gene>
<name>A0AAW9NJG3_9BACI</name>
<feature type="region of interest" description="Disordered" evidence="1">
    <location>
        <begin position="119"/>
        <end position="141"/>
    </location>
</feature>
<dbReference type="EMBL" id="JARNBH010000042">
    <property type="protein sequence ID" value="MEC0276800.1"/>
    <property type="molecule type" value="Genomic_DNA"/>
</dbReference>
<organism evidence="2 3">
    <name type="scientific">Peribacillus castrilensis</name>
    <dbReference type="NCBI Taxonomy" id="2897690"/>
    <lineage>
        <taxon>Bacteria</taxon>
        <taxon>Bacillati</taxon>
        <taxon>Bacillota</taxon>
        <taxon>Bacilli</taxon>
        <taxon>Bacillales</taxon>
        <taxon>Bacillaceae</taxon>
        <taxon>Peribacillus</taxon>
    </lineage>
</organism>
<accession>A0AAW9NJG3</accession>
<proteinExistence type="predicted"/>
<dbReference type="RefSeq" id="WP_367408341.1">
    <property type="nucleotide sequence ID" value="NZ_JARNBH010000042.1"/>
</dbReference>
<feature type="region of interest" description="Disordered" evidence="1">
    <location>
        <begin position="25"/>
        <end position="56"/>
    </location>
</feature>
<reference evidence="2 3" key="1">
    <citation type="submission" date="2023-03" db="EMBL/GenBank/DDBJ databases">
        <title>Bacillus Genome Sequencing.</title>
        <authorList>
            <person name="Dunlap C."/>
        </authorList>
    </citation>
    <scope>NUCLEOTIDE SEQUENCE [LARGE SCALE GENOMIC DNA]</scope>
    <source>
        <strain evidence="2 3">B-41290</strain>
    </source>
</reference>
<evidence type="ECO:0000256" key="1">
    <source>
        <dbReference type="SAM" id="MobiDB-lite"/>
    </source>
</evidence>
<evidence type="ECO:0000313" key="2">
    <source>
        <dbReference type="EMBL" id="MEC0276800.1"/>
    </source>
</evidence>
<comment type="caution">
    <text evidence="2">The sequence shown here is derived from an EMBL/GenBank/DDBJ whole genome shotgun (WGS) entry which is preliminary data.</text>
</comment>